<reference evidence="1" key="1">
    <citation type="submission" date="2014-09" db="EMBL/GenBank/DDBJ databases">
        <authorList>
            <person name="Magalhaes I.L.F."/>
            <person name="Oliveira U."/>
            <person name="Santos F.R."/>
            <person name="Vidigal T.H.D.A."/>
            <person name="Brescovit A.D."/>
            <person name="Santos A.J."/>
        </authorList>
    </citation>
    <scope>NUCLEOTIDE SEQUENCE</scope>
    <source>
        <tissue evidence="1">Shoot tissue taken approximately 20 cm above the soil surface</tissue>
    </source>
</reference>
<evidence type="ECO:0000313" key="1">
    <source>
        <dbReference type="EMBL" id="JAD73369.1"/>
    </source>
</evidence>
<organism evidence="1">
    <name type="scientific">Arundo donax</name>
    <name type="common">Giant reed</name>
    <name type="synonym">Donax arundinaceus</name>
    <dbReference type="NCBI Taxonomy" id="35708"/>
    <lineage>
        <taxon>Eukaryota</taxon>
        <taxon>Viridiplantae</taxon>
        <taxon>Streptophyta</taxon>
        <taxon>Embryophyta</taxon>
        <taxon>Tracheophyta</taxon>
        <taxon>Spermatophyta</taxon>
        <taxon>Magnoliopsida</taxon>
        <taxon>Liliopsida</taxon>
        <taxon>Poales</taxon>
        <taxon>Poaceae</taxon>
        <taxon>PACMAD clade</taxon>
        <taxon>Arundinoideae</taxon>
        <taxon>Arundineae</taxon>
        <taxon>Arundo</taxon>
    </lineage>
</organism>
<dbReference type="EMBL" id="GBRH01224526">
    <property type="protein sequence ID" value="JAD73369.1"/>
    <property type="molecule type" value="Transcribed_RNA"/>
</dbReference>
<sequence>MGYQTNTLNVRRMCPNIKPRRGSF</sequence>
<reference evidence="1" key="2">
    <citation type="journal article" date="2015" name="Data Brief">
        <title>Shoot transcriptome of the giant reed, Arundo donax.</title>
        <authorList>
            <person name="Barrero R.A."/>
            <person name="Guerrero F.D."/>
            <person name="Moolhuijzen P."/>
            <person name="Goolsby J.A."/>
            <person name="Tidwell J."/>
            <person name="Bellgard S.E."/>
            <person name="Bellgard M.I."/>
        </authorList>
    </citation>
    <scope>NUCLEOTIDE SEQUENCE</scope>
    <source>
        <tissue evidence="1">Shoot tissue taken approximately 20 cm above the soil surface</tissue>
    </source>
</reference>
<proteinExistence type="predicted"/>
<protein>
    <submittedName>
        <fullName evidence="1">Uncharacterized protein</fullName>
    </submittedName>
</protein>
<name>A0A0A9CAM3_ARUDO</name>
<accession>A0A0A9CAM3</accession>
<dbReference type="AlphaFoldDB" id="A0A0A9CAM3"/>